<dbReference type="Pfam" id="PF04307">
    <property type="entry name" value="YdjM"/>
    <property type="match status" value="1"/>
</dbReference>
<sequence length="175" mass="17918">MAGVGVAAVSATALAVPAATTATLLAAAWIGSLLPDADRAGSRVYRRTRVERRVPLARLAGWLLRLPLRPLVLLRHRGITHSLVACAAVALATWALVGLADADLGVAAGAGMAIGYGAHVLADACTPAGVPLWAPLSSKPTWMLPAWARIKTGSAREFVVATALTGALVSATFLL</sequence>
<gene>
    <name evidence="1" type="ORF">OM076_01980</name>
</gene>
<dbReference type="InterPro" id="IPR007404">
    <property type="entry name" value="YdjM-like"/>
</dbReference>
<dbReference type="EMBL" id="JAPDOD010000001">
    <property type="protein sequence ID" value="MDA0159019.1"/>
    <property type="molecule type" value="Genomic_DNA"/>
</dbReference>
<keyword evidence="1" id="KW-0378">Hydrolase</keyword>
<dbReference type="Proteomes" id="UP001149140">
    <property type="component" value="Unassembled WGS sequence"/>
</dbReference>
<protein>
    <submittedName>
        <fullName evidence="1">Metal-dependent hydrolase</fullName>
    </submittedName>
</protein>
<dbReference type="AlphaFoldDB" id="A0A9X3MM93"/>
<accession>A0A9X3MM93</accession>
<proteinExistence type="predicted"/>
<evidence type="ECO:0000313" key="2">
    <source>
        <dbReference type="Proteomes" id="UP001149140"/>
    </source>
</evidence>
<organism evidence="1 2">
    <name type="scientific">Solirubrobacter ginsenosidimutans</name>
    <dbReference type="NCBI Taxonomy" id="490573"/>
    <lineage>
        <taxon>Bacteria</taxon>
        <taxon>Bacillati</taxon>
        <taxon>Actinomycetota</taxon>
        <taxon>Thermoleophilia</taxon>
        <taxon>Solirubrobacterales</taxon>
        <taxon>Solirubrobacteraceae</taxon>
        <taxon>Solirubrobacter</taxon>
    </lineage>
</organism>
<name>A0A9X3MM93_9ACTN</name>
<dbReference type="PANTHER" id="PTHR35531:SF1">
    <property type="entry name" value="INNER MEMBRANE PROTEIN YBCI-RELATED"/>
    <property type="match status" value="1"/>
</dbReference>
<dbReference type="GO" id="GO:0016787">
    <property type="term" value="F:hydrolase activity"/>
    <property type="evidence" value="ECO:0007669"/>
    <property type="project" value="UniProtKB-KW"/>
</dbReference>
<keyword evidence="2" id="KW-1185">Reference proteome</keyword>
<reference evidence="1" key="1">
    <citation type="submission" date="2022-10" db="EMBL/GenBank/DDBJ databases">
        <title>The WGS of Solirubrobacter ginsenosidimutans DSM 21036.</title>
        <authorList>
            <person name="Jiang Z."/>
        </authorList>
    </citation>
    <scope>NUCLEOTIDE SEQUENCE</scope>
    <source>
        <strain evidence="1">DSM 21036</strain>
    </source>
</reference>
<dbReference type="PANTHER" id="PTHR35531">
    <property type="entry name" value="INNER MEMBRANE PROTEIN YBCI-RELATED"/>
    <property type="match status" value="1"/>
</dbReference>
<evidence type="ECO:0000313" key="1">
    <source>
        <dbReference type="EMBL" id="MDA0159019.1"/>
    </source>
</evidence>
<comment type="caution">
    <text evidence="1">The sequence shown here is derived from an EMBL/GenBank/DDBJ whole genome shotgun (WGS) entry which is preliminary data.</text>
</comment>